<gene>
    <name evidence="2" type="ORF">E1757_25405</name>
</gene>
<dbReference type="Proteomes" id="UP000295636">
    <property type="component" value="Unassembled WGS sequence"/>
</dbReference>
<dbReference type="RefSeq" id="WP_133233475.1">
    <property type="nucleotide sequence ID" value="NZ_SMRT01000015.1"/>
</dbReference>
<name>A0A4R5KHR0_9BACL</name>
<reference evidence="2 3" key="1">
    <citation type="submission" date="2019-03" db="EMBL/GenBank/DDBJ databases">
        <title>This is whole genome sequence of Paenibacillus sp MS74 strain.</title>
        <authorList>
            <person name="Trinh H.N."/>
        </authorList>
    </citation>
    <scope>NUCLEOTIDE SEQUENCE [LARGE SCALE GENOMIC DNA]</scope>
    <source>
        <strain evidence="2 3">MS74</strain>
    </source>
</reference>
<feature type="transmembrane region" description="Helical" evidence="1">
    <location>
        <begin position="66"/>
        <end position="91"/>
    </location>
</feature>
<dbReference type="OrthoDB" id="2898516at2"/>
<comment type="caution">
    <text evidence="2">The sequence shown here is derived from an EMBL/GenBank/DDBJ whole genome shotgun (WGS) entry which is preliminary data.</text>
</comment>
<accession>A0A4R5KHR0</accession>
<keyword evidence="1" id="KW-0812">Transmembrane</keyword>
<evidence type="ECO:0000256" key="1">
    <source>
        <dbReference type="SAM" id="Phobius"/>
    </source>
</evidence>
<feature type="transmembrane region" description="Helical" evidence="1">
    <location>
        <begin position="103"/>
        <end position="126"/>
    </location>
</feature>
<evidence type="ECO:0000313" key="3">
    <source>
        <dbReference type="Proteomes" id="UP000295636"/>
    </source>
</evidence>
<keyword evidence="1" id="KW-1133">Transmembrane helix</keyword>
<keyword evidence="1" id="KW-0472">Membrane</keyword>
<dbReference type="AlphaFoldDB" id="A0A4R5KHR0"/>
<feature type="transmembrane region" description="Helical" evidence="1">
    <location>
        <begin position="39"/>
        <end position="59"/>
    </location>
</feature>
<proteinExistence type="predicted"/>
<dbReference type="EMBL" id="SMRT01000015">
    <property type="protein sequence ID" value="TDF93740.1"/>
    <property type="molecule type" value="Genomic_DNA"/>
</dbReference>
<organism evidence="2 3">
    <name type="scientific">Paenibacillus piri</name>
    <dbReference type="NCBI Taxonomy" id="2547395"/>
    <lineage>
        <taxon>Bacteria</taxon>
        <taxon>Bacillati</taxon>
        <taxon>Bacillota</taxon>
        <taxon>Bacilli</taxon>
        <taxon>Bacillales</taxon>
        <taxon>Paenibacillaceae</taxon>
        <taxon>Paenibacillus</taxon>
    </lineage>
</organism>
<protein>
    <submittedName>
        <fullName evidence="2">Uncharacterized protein</fullName>
    </submittedName>
</protein>
<evidence type="ECO:0000313" key="2">
    <source>
        <dbReference type="EMBL" id="TDF93740.1"/>
    </source>
</evidence>
<sequence length="130" mass="13850">MKSKDIVKENWPLILGLGALALIRPIMKMTGVIDIIGQQFGSILMTVLISLAWLIIVLMKKIPNPVAILVYAGLSYAFFAILLSGILSPILDGKLQGPLTNPLAIVSVFATNAIWGLIIGGIAKALSRKG</sequence>
<feature type="transmembrane region" description="Helical" evidence="1">
    <location>
        <begin position="12"/>
        <end position="33"/>
    </location>
</feature>
<keyword evidence="3" id="KW-1185">Reference proteome</keyword>